<feature type="compositionally biased region" description="Polar residues" evidence="5">
    <location>
        <begin position="12"/>
        <end position="21"/>
    </location>
</feature>
<evidence type="ECO:0000259" key="7">
    <source>
        <dbReference type="PROSITE" id="PS50089"/>
    </source>
</evidence>
<organism evidence="8 9">
    <name type="scientific">Galdieria yellowstonensis</name>
    <dbReference type="NCBI Taxonomy" id="3028027"/>
    <lineage>
        <taxon>Eukaryota</taxon>
        <taxon>Rhodophyta</taxon>
        <taxon>Bangiophyceae</taxon>
        <taxon>Galdieriales</taxon>
        <taxon>Galdieriaceae</taxon>
        <taxon>Galdieria</taxon>
    </lineage>
</organism>
<keyword evidence="3" id="KW-0862">Zinc</keyword>
<dbReference type="InterPro" id="IPR001841">
    <property type="entry name" value="Znf_RING"/>
</dbReference>
<feature type="compositionally biased region" description="Basic residues" evidence="5">
    <location>
        <begin position="223"/>
        <end position="233"/>
    </location>
</feature>
<dbReference type="SUPFAM" id="SSF57903">
    <property type="entry name" value="FYVE/PHD zinc finger"/>
    <property type="match status" value="1"/>
</dbReference>
<dbReference type="PANTHER" id="PTHR12618">
    <property type="entry name" value="PHD AND RING FINGER DOMAIN-CONTAINING PROTEIN 1"/>
    <property type="match status" value="1"/>
</dbReference>
<evidence type="ECO:0000256" key="4">
    <source>
        <dbReference type="PROSITE-ProRule" id="PRU00175"/>
    </source>
</evidence>
<comment type="caution">
    <text evidence="8">The sequence shown here is derived from an EMBL/GenBank/DDBJ whole genome shotgun (WGS) entry which is preliminary data.</text>
</comment>
<dbReference type="InterPro" id="IPR011011">
    <property type="entry name" value="Znf_FYVE_PHD"/>
</dbReference>
<keyword evidence="9" id="KW-1185">Reference proteome</keyword>
<feature type="domain" description="PHD-type" evidence="6">
    <location>
        <begin position="157"/>
        <end position="207"/>
    </location>
</feature>
<evidence type="ECO:0000259" key="6">
    <source>
        <dbReference type="PROSITE" id="PS50016"/>
    </source>
</evidence>
<dbReference type="CDD" id="cd15545">
    <property type="entry name" value="PHD_BAZ2A_like"/>
    <property type="match status" value="1"/>
</dbReference>
<dbReference type="PROSITE" id="PS50016">
    <property type="entry name" value="ZF_PHD_2"/>
    <property type="match status" value="1"/>
</dbReference>
<gene>
    <name evidence="8" type="ORF">GAYE_SCF01G1999</name>
</gene>
<accession>A0AAV9I9J3</accession>
<protein>
    <recommendedName>
        <fullName evidence="10">PHD and RING finger domain-containing protein 1</fullName>
    </recommendedName>
</protein>
<evidence type="ECO:0000313" key="8">
    <source>
        <dbReference type="EMBL" id="KAK4524100.1"/>
    </source>
</evidence>
<evidence type="ECO:0000256" key="1">
    <source>
        <dbReference type="ARBA" id="ARBA00022723"/>
    </source>
</evidence>
<dbReference type="Pfam" id="PF00628">
    <property type="entry name" value="PHD"/>
    <property type="match status" value="1"/>
</dbReference>
<dbReference type="SMART" id="SM00184">
    <property type="entry name" value="RING"/>
    <property type="match status" value="2"/>
</dbReference>
<keyword evidence="2 4" id="KW-0863">Zinc-finger</keyword>
<evidence type="ECO:0000256" key="2">
    <source>
        <dbReference type="ARBA" id="ARBA00022771"/>
    </source>
</evidence>
<dbReference type="Proteomes" id="UP001300502">
    <property type="component" value="Unassembled WGS sequence"/>
</dbReference>
<feature type="region of interest" description="Disordered" evidence="5">
    <location>
        <begin position="212"/>
        <end position="272"/>
    </location>
</feature>
<keyword evidence="1" id="KW-0479">Metal-binding</keyword>
<feature type="region of interest" description="Disordered" evidence="5">
    <location>
        <begin position="1"/>
        <end position="35"/>
    </location>
</feature>
<name>A0AAV9I9J3_9RHOD</name>
<proteinExistence type="predicted"/>
<dbReference type="GO" id="GO:0008270">
    <property type="term" value="F:zinc ion binding"/>
    <property type="evidence" value="ECO:0007669"/>
    <property type="project" value="UniProtKB-KW"/>
</dbReference>
<feature type="compositionally biased region" description="Basic residues" evidence="5">
    <location>
        <begin position="241"/>
        <end position="254"/>
    </location>
</feature>
<evidence type="ECO:0000256" key="5">
    <source>
        <dbReference type="SAM" id="MobiDB-lite"/>
    </source>
</evidence>
<dbReference type="InterPro" id="IPR017907">
    <property type="entry name" value="Znf_RING_CS"/>
</dbReference>
<dbReference type="InterPro" id="IPR047157">
    <property type="entry name" value="PHRF1/Atg35"/>
</dbReference>
<feature type="compositionally biased region" description="Low complexity" evidence="5">
    <location>
        <begin position="22"/>
        <end position="32"/>
    </location>
</feature>
<dbReference type="Gene3D" id="3.30.40.10">
    <property type="entry name" value="Zinc/RING finger domain, C3HC4 (zinc finger)"/>
    <property type="match status" value="2"/>
</dbReference>
<dbReference type="PROSITE" id="PS50089">
    <property type="entry name" value="ZF_RING_2"/>
    <property type="match status" value="1"/>
</dbReference>
<dbReference type="EMBL" id="JANCYU010000021">
    <property type="protein sequence ID" value="KAK4524100.1"/>
    <property type="molecule type" value="Genomic_DNA"/>
</dbReference>
<sequence length="387" mass="44169">MSFKIRKRVVISSESESSPAKENNSSESSQEECLPPSLFERLQRRRNYESSTSIFSQQLSPFKSRIANSEDKENVPSCSICFTSPAVKPSHPDCCNHTFCCDCLLKWSDMLNTCPLCKRKFHFICDLYQTGNKTKILDKKQPKYLEDDSYFNQMEEAIYCAICGTDTNEQVLLLCDGCNVGMHTYCLSPPLDEVPPGEWFCPECEESRQPLEISNRTQGRVATRTRRRRRRRSRGNDSTRSRRQRRGRRPRARQQSHISVTTASRNERNSQHLLSRTVASNNLTSVCPNIIDVESDESSSGYASDDSFLKDHWDAFEPLDCEHSSLSSEYSEVQLQSGFQNDRPKSCLPRDIMYRYGIGGARATGCSRQVLGRISPNFVPETPENKT</sequence>
<dbReference type="InterPro" id="IPR013083">
    <property type="entry name" value="Znf_RING/FYVE/PHD"/>
</dbReference>
<dbReference type="PANTHER" id="PTHR12618:SF20">
    <property type="entry name" value="PHD AND RING FINGER DOMAIN-CONTAINING PROTEIN 1"/>
    <property type="match status" value="1"/>
</dbReference>
<evidence type="ECO:0008006" key="10">
    <source>
        <dbReference type="Google" id="ProtNLM"/>
    </source>
</evidence>
<dbReference type="PROSITE" id="PS00518">
    <property type="entry name" value="ZF_RING_1"/>
    <property type="match status" value="1"/>
</dbReference>
<feature type="domain" description="RING-type" evidence="7">
    <location>
        <begin position="78"/>
        <end position="118"/>
    </location>
</feature>
<dbReference type="AlphaFoldDB" id="A0AAV9I9J3"/>
<dbReference type="InterPro" id="IPR019787">
    <property type="entry name" value="Znf_PHD-finger"/>
</dbReference>
<evidence type="ECO:0000256" key="3">
    <source>
        <dbReference type="ARBA" id="ARBA00022833"/>
    </source>
</evidence>
<dbReference type="SMART" id="SM00249">
    <property type="entry name" value="PHD"/>
    <property type="match status" value="1"/>
</dbReference>
<dbReference type="SUPFAM" id="SSF57850">
    <property type="entry name" value="RING/U-box"/>
    <property type="match status" value="1"/>
</dbReference>
<dbReference type="InterPro" id="IPR001965">
    <property type="entry name" value="Znf_PHD"/>
</dbReference>
<reference evidence="8 9" key="1">
    <citation type="submission" date="2022-07" db="EMBL/GenBank/DDBJ databases">
        <title>Genome-wide signatures of adaptation to extreme environments.</title>
        <authorList>
            <person name="Cho C.H."/>
            <person name="Yoon H.S."/>
        </authorList>
    </citation>
    <scope>NUCLEOTIDE SEQUENCE [LARGE SCALE GENOMIC DNA]</scope>
    <source>
        <strain evidence="8 9">108.79 E11</strain>
    </source>
</reference>
<evidence type="ECO:0000313" key="9">
    <source>
        <dbReference type="Proteomes" id="UP001300502"/>
    </source>
</evidence>